<feature type="compositionally biased region" description="Low complexity" evidence="1">
    <location>
        <begin position="581"/>
        <end position="604"/>
    </location>
</feature>
<proteinExistence type="predicted"/>
<feature type="transmembrane region" description="Helical" evidence="2">
    <location>
        <begin position="668"/>
        <end position="688"/>
    </location>
</feature>
<feature type="compositionally biased region" description="Low complexity" evidence="1">
    <location>
        <begin position="616"/>
        <end position="632"/>
    </location>
</feature>
<comment type="caution">
    <text evidence="4">The sequence shown here is derived from an EMBL/GenBank/DDBJ whole genome shotgun (WGS) entry which is preliminary data.</text>
</comment>
<feature type="compositionally biased region" description="Pro residues" evidence="1">
    <location>
        <begin position="35"/>
        <end position="46"/>
    </location>
</feature>
<feature type="compositionally biased region" description="Pro residues" evidence="1">
    <location>
        <begin position="605"/>
        <end position="615"/>
    </location>
</feature>
<accession>A0A6N9H8I4</accession>
<evidence type="ECO:0000256" key="3">
    <source>
        <dbReference type="SAM" id="SignalP"/>
    </source>
</evidence>
<evidence type="ECO:0000256" key="1">
    <source>
        <dbReference type="SAM" id="MobiDB-lite"/>
    </source>
</evidence>
<gene>
    <name evidence="4" type="ORF">GSY69_07760</name>
</gene>
<keyword evidence="2" id="KW-0812">Transmembrane</keyword>
<feature type="signal peptide" evidence="3">
    <location>
        <begin position="1"/>
        <end position="28"/>
    </location>
</feature>
<evidence type="ECO:0000256" key="2">
    <source>
        <dbReference type="SAM" id="Phobius"/>
    </source>
</evidence>
<feature type="chain" id="PRO_5027001045" description="Gram-positive cocci surface proteins LPxTG domain-containing protein" evidence="3">
    <location>
        <begin position="29"/>
        <end position="693"/>
    </location>
</feature>
<dbReference type="RefSeq" id="WP_160953294.1">
    <property type="nucleotide sequence ID" value="NZ_WWEQ01000027.1"/>
</dbReference>
<keyword evidence="2" id="KW-0472">Membrane</keyword>
<feature type="region of interest" description="Disordered" evidence="1">
    <location>
        <begin position="32"/>
        <end position="59"/>
    </location>
</feature>
<dbReference type="EMBL" id="WWEQ01000027">
    <property type="protein sequence ID" value="MYM19864.1"/>
    <property type="molecule type" value="Genomic_DNA"/>
</dbReference>
<dbReference type="AlphaFoldDB" id="A0A6N9H8I4"/>
<dbReference type="Proteomes" id="UP000469215">
    <property type="component" value="Unassembled WGS sequence"/>
</dbReference>
<feature type="region of interest" description="Disordered" evidence="1">
    <location>
        <begin position="579"/>
        <end position="662"/>
    </location>
</feature>
<organism evidence="4 5">
    <name type="scientific">Brevibacterium rongguiense</name>
    <dbReference type="NCBI Taxonomy" id="2695267"/>
    <lineage>
        <taxon>Bacteria</taxon>
        <taxon>Bacillati</taxon>
        <taxon>Actinomycetota</taxon>
        <taxon>Actinomycetes</taxon>
        <taxon>Micrococcales</taxon>
        <taxon>Brevibacteriaceae</taxon>
        <taxon>Brevibacterium</taxon>
    </lineage>
</organism>
<reference evidence="4 5" key="1">
    <citation type="submission" date="2020-01" db="EMBL/GenBank/DDBJ databases">
        <authorList>
            <person name="Deng T."/>
        </authorList>
    </citation>
    <scope>NUCLEOTIDE SEQUENCE [LARGE SCALE GENOMIC DNA]</scope>
    <source>
        <strain evidence="4 5">5221</strain>
    </source>
</reference>
<keyword evidence="2" id="KW-1133">Transmembrane helix</keyword>
<evidence type="ECO:0000313" key="4">
    <source>
        <dbReference type="EMBL" id="MYM19864.1"/>
    </source>
</evidence>
<feature type="compositionally biased region" description="Pro residues" evidence="1">
    <location>
        <begin position="633"/>
        <end position="653"/>
    </location>
</feature>
<protein>
    <recommendedName>
        <fullName evidence="6">Gram-positive cocci surface proteins LPxTG domain-containing protein</fullName>
    </recommendedName>
</protein>
<keyword evidence="5" id="KW-1185">Reference proteome</keyword>
<name>A0A6N9H8I4_9MICO</name>
<evidence type="ECO:0008006" key="6">
    <source>
        <dbReference type="Google" id="ProtNLM"/>
    </source>
</evidence>
<keyword evidence="3" id="KW-0732">Signal</keyword>
<evidence type="ECO:0000313" key="5">
    <source>
        <dbReference type="Proteomes" id="UP000469215"/>
    </source>
</evidence>
<sequence>MKTRTALAYVLVLLLAPLLVWLAAPAQALGATAPPGSPGTPAPGSPDPGTQQPTAAEQAPGVDAYGAPAELGRALSANEQTILGPGHWHRQGAQRTWYGSYRSLANRNAYCIDAGMLTPYPKYFAGVKPSTVRTARTAWALAAHSDSGKADVQAALSAIVKLDAKIPHRHRMKVHAPSALGANFAGAAKQYAAITRDAKRLAGPYRLRVALAPVPRLSPGPAVPLTAAAGGGQTQAGAAGTQLTATISLTAASGAPLPGRRVELSTTGAQGPAAITTAAKPVTVLLTAPDTGTKAATVALSARAKDLPGDAVRLYRAHGRGSSTVQNIVTAGPPVAVSARAEHRLPATSQPRVTTRISTAEPAPGARLHDAFTVSGLAKGQRVTVEHTLWASPAKPQRTQQPAQGTAKIGTVTSKGVGNGTQDSPSLALDRGYRGWVYWTERIAPAPGIRAWRSDHGIAEETGLVPWTPQATTTAALDNTANTSTDAIAVRGARPGSRLRVTATPYRTDTAPVQSASASGTPGEPQAFDVTVGTDGTARATTRPVPVDIGWTTWVVRIDGGEGWKAWQSEWGIPAETVHRAPTPSTTAPTTAPATTAPATTAPPTTAPPVTPSPSAPATTTAPAPETTAPVRPQAPGPQPPVSEAPAPQPDSPEAPSRLPRTGTQAQLITGGALILIGGGAVLLLATARRRRD</sequence>